<organism evidence="2 3">
    <name type="scientific">Halogeometricum luteum</name>
    <dbReference type="NCBI Taxonomy" id="2950537"/>
    <lineage>
        <taxon>Archaea</taxon>
        <taxon>Methanobacteriati</taxon>
        <taxon>Methanobacteriota</taxon>
        <taxon>Stenosarchaea group</taxon>
        <taxon>Halobacteria</taxon>
        <taxon>Halobacteriales</taxon>
        <taxon>Haloferacaceae</taxon>
        <taxon>Halogeometricum</taxon>
    </lineage>
</organism>
<feature type="domain" description="DUF8113" evidence="1">
    <location>
        <begin position="6"/>
        <end position="92"/>
    </location>
</feature>
<name>A0ABU2G057_9EURY</name>
<protein>
    <recommendedName>
        <fullName evidence="1">DUF8113 domain-containing protein</fullName>
    </recommendedName>
</protein>
<dbReference type="RefSeq" id="WP_310928010.1">
    <property type="nucleotide sequence ID" value="NZ_JAMQOQ010000002.1"/>
</dbReference>
<reference evidence="2 3" key="1">
    <citation type="submission" date="2022-06" db="EMBL/GenBank/DDBJ databases">
        <title>Halogeometricum sp. a new haloarchaeum isolate from saline soil.</title>
        <authorList>
            <person name="Strakova D."/>
            <person name="Galisteo C."/>
            <person name="Sanchez-Porro C."/>
            <person name="Ventosa A."/>
        </authorList>
    </citation>
    <scope>NUCLEOTIDE SEQUENCE [LARGE SCALE GENOMIC DNA]</scope>
    <source>
        <strain evidence="3">S3BR25-2</strain>
    </source>
</reference>
<dbReference type="EMBL" id="JAMQOQ010000002">
    <property type="protein sequence ID" value="MDS0294165.1"/>
    <property type="molecule type" value="Genomic_DNA"/>
</dbReference>
<evidence type="ECO:0000313" key="3">
    <source>
        <dbReference type="Proteomes" id="UP001254813"/>
    </source>
</evidence>
<evidence type="ECO:0000259" key="1">
    <source>
        <dbReference type="Pfam" id="PF26418"/>
    </source>
</evidence>
<proteinExistence type="predicted"/>
<dbReference type="Pfam" id="PF26418">
    <property type="entry name" value="DUF8113"/>
    <property type="match status" value="1"/>
</dbReference>
<keyword evidence="3" id="KW-1185">Reference proteome</keyword>
<sequence length="93" mass="10360">MSEREEPMEFDEVREQAAAAVRDSDAESVYVGLVGDSVDDEYYFANDVDEDELQEMATRQLGMLARVLSEQSGASIDQVAQHAAETAKKMNLR</sequence>
<gene>
    <name evidence="2" type="ORF">NDI79_08275</name>
</gene>
<evidence type="ECO:0000313" key="2">
    <source>
        <dbReference type="EMBL" id="MDS0294165.1"/>
    </source>
</evidence>
<comment type="caution">
    <text evidence="2">The sequence shown here is derived from an EMBL/GenBank/DDBJ whole genome shotgun (WGS) entry which is preliminary data.</text>
</comment>
<accession>A0ABU2G057</accession>
<dbReference type="InterPro" id="IPR058426">
    <property type="entry name" value="DUF8113"/>
</dbReference>
<dbReference type="Proteomes" id="UP001254813">
    <property type="component" value="Unassembled WGS sequence"/>
</dbReference>